<reference evidence="3" key="1">
    <citation type="submission" date="2015-11" db="EMBL/GenBank/DDBJ databases">
        <authorList>
            <person name="Varghese N."/>
        </authorList>
    </citation>
    <scope>NUCLEOTIDE SEQUENCE [LARGE SCALE GENOMIC DNA]</scope>
    <source>
        <strain evidence="3">DSM 45899</strain>
    </source>
</reference>
<sequence>MSARQIRRFHLERETDVSGVSGTGAVAYGVQAPDGTCVLWWNSDHGSVAIYPSMQSLLAIHGHGGMTSAVYIDGPEAAGRAAALAPPEPGTTDLTGTTGTTGAAAHDAPRSSVGAPRARRVPAAARVGGRRGAVARGAGRNGRGRIARPSWGAAAGLIIGRAATRGGAARALPVQASGRKHGAVGPSGSMV</sequence>
<feature type="compositionally biased region" description="Low complexity" evidence="1">
    <location>
        <begin position="113"/>
        <end position="138"/>
    </location>
</feature>
<gene>
    <name evidence="2" type="ORF">Ga0074812_101190</name>
</gene>
<organism evidence="2 3">
    <name type="scientific">Parafrankia irregularis</name>
    <dbReference type="NCBI Taxonomy" id="795642"/>
    <lineage>
        <taxon>Bacteria</taxon>
        <taxon>Bacillati</taxon>
        <taxon>Actinomycetota</taxon>
        <taxon>Actinomycetes</taxon>
        <taxon>Frankiales</taxon>
        <taxon>Frankiaceae</taxon>
        <taxon>Parafrankia</taxon>
    </lineage>
</organism>
<dbReference type="EMBL" id="FAOZ01000001">
    <property type="protein sequence ID" value="CUU53692.1"/>
    <property type="molecule type" value="Genomic_DNA"/>
</dbReference>
<protein>
    <submittedName>
        <fullName evidence="2">Uncharacterized protein</fullName>
    </submittedName>
</protein>
<evidence type="ECO:0000313" key="3">
    <source>
        <dbReference type="Proteomes" id="UP000198802"/>
    </source>
</evidence>
<evidence type="ECO:0000256" key="1">
    <source>
        <dbReference type="SAM" id="MobiDB-lite"/>
    </source>
</evidence>
<evidence type="ECO:0000313" key="2">
    <source>
        <dbReference type="EMBL" id="CUU53692.1"/>
    </source>
</evidence>
<feature type="region of interest" description="Disordered" evidence="1">
    <location>
        <begin position="81"/>
        <end position="143"/>
    </location>
</feature>
<dbReference type="RefSeq" id="WP_091270562.1">
    <property type="nucleotide sequence ID" value="NZ_FAOZ01000001.1"/>
</dbReference>
<name>A0A0S4QG75_9ACTN</name>
<feature type="compositionally biased region" description="Low complexity" evidence="1">
    <location>
        <begin position="81"/>
        <end position="106"/>
    </location>
</feature>
<dbReference type="Proteomes" id="UP000198802">
    <property type="component" value="Unassembled WGS sequence"/>
</dbReference>
<dbReference type="AlphaFoldDB" id="A0A0S4QG75"/>
<keyword evidence="3" id="KW-1185">Reference proteome</keyword>
<proteinExistence type="predicted"/>
<accession>A0A0S4QG75</accession>